<evidence type="ECO:0000313" key="3">
    <source>
        <dbReference type="Proteomes" id="UP001257909"/>
    </source>
</evidence>
<dbReference type="Proteomes" id="UP001257909">
    <property type="component" value="Unassembled WGS sequence"/>
</dbReference>
<comment type="caution">
    <text evidence="2">The sequence shown here is derived from an EMBL/GenBank/DDBJ whole genome shotgun (WGS) entry which is preliminary data.</text>
</comment>
<keyword evidence="3" id="KW-1185">Reference proteome</keyword>
<dbReference type="SUPFAM" id="SSF63829">
    <property type="entry name" value="Calcium-dependent phosphotriesterase"/>
    <property type="match status" value="1"/>
</dbReference>
<keyword evidence="1" id="KW-0732">Signal</keyword>
<gene>
    <name evidence="2" type="ORF">J2W69_002165</name>
</gene>
<accession>A0ABU1W0L9</accession>
<proteinExistence type="predicted"/>
<evidence type="ECO:0000256" key="1">
    <source>
        <dbReference type="SAM" id="SignalP"/>
    </source>
</evidence>
<protein>
    <submittedName>
        <fullName evidence="2">Sugar lactone lactonase YvrE</fullName>
    </submittedName>
</protein>
<dbReference type="RefSeq" id="WP_310277977.1">
    <property type="nucleotide sequence ID" value="NZ_JAVDWR010000006.1"/>
</dbReference>
<evidence type="ECO:0000313" key="2">
    <source>
        <dbReference type="EMBL" id="MDR7121223.1"/>
    </source>
</evidence>
<name>A0ABU1W0L9_9GAMM</name>
<sequence>MFRRVVMLLLALNLLACTSVPKSVWTAVDLPAELSESSGLLCIGDEFISFNDSGGLPLLYRINAAGQIQQQLELSVKNIDWEAITSDGQFLYLADTGNNAGKRTSVLIHKVPLDWRMLKQPYQPVTLEISLPDQGKLKAYQHDLDFEALVYQQGALWLISKSWASQKPALYRLDPSLHRQTLAKALPLESPDFLVTDASFNSSTEQWWLVGYTDPRKAIWAYLTNSGFQAQIARYDKEFQLLEVQALPTPGQVEGLCIDQHQQIWISEEAGKQKPARLIKTGLSSR</sequence>
<dbReference type="EMBL" id="JAVDWR010000006">
    <property type="protein sequence ID" value="MDR7121223.1"/>
    <property type="molecule type" value="Genomic_DNA"/>
</dbReference>
<reference evidence="2 3" key="1">
    <citation type="submission" date="2023-07" db="EMBL/GenBank/DDBJ databases">
        <title>Sorghum-associated microbial communities from plants grown in Nebraska, USA.</title>
        <authorList>
            <person name="Schachtman D."/>
        </authorList>
    </citation>
    <scope>NUCLEOTIDE SEQUENCE [LARGE SCALE GENOMIC DNA]</scope>
    <source>
        <strain evidence="2 3">4138</strain>
    </source>
</reference>
<organism evidence="2 3">
    <name type="scientific">Rheinheimera soli</name>
    <dbReference type="NCBI Taxonomy" id="443616"/>
    <lineage>
        <taxon>Bacteria</taxon>
        <taxon>Pseudomonadati</taxon>
        <taxon>Pseudomonadota</taxon>
        <taxon>Gammaproteobacteria</taxon>
        <taxon>Chromatiales</taxon>
        <taxon>Chromatiaceae</taxon>
        <taxon>Rheinheimera</taxon>
    </lineage>
</organism>
<feature type="signal peptide" evidence="1">
    <location>
        <begin position="1"/>
        <end position="26"/>
    </location>
</feature>
<feature type="chain" id="PRO_5045174332" evidence="1">
    <location>
        <begin position="27"/>
        <end position="286"/>
    </location>
</feature>